<feature type="region of interest" description="Disordered" evidence="1">
    <location>
        <begin position="1"/>
        <end position="188"/>
    </location>
</feature>
<feature type="compositionally biased region" description="Basic and acidic residues" evidence="1">
    <location>
        <begin position="55"/>
        <end position="66"/>
    </location>
</feature>
<organism evidence="2 3">
    <name type="scientific">Bipolaris victoriae (strain FI3)</name>
    <name type="common">Victoria blight of oats agent</name>
    <name type="synonym">Cochliobolus victoriae</name>
    <dbReference type="NCBI Taxonomy" id="930091"/>
    <lineage>
        <taxon>Eukaryota</taxon>
        <taxon>Fungi</taxon>
        <taxon>Dikarya</taxon>
        <taxon>Ascomycota</taxon>
        <taxon>Pezizomycotina</taxon>
        <taxon>Dothideomycetes</taxon>
        <taxon>Pleosporomycetidae</taxon>
        <taxon>Pleosporales</taxon>
        <taxon>Pleosporineae</taxon>
        <taxon>Pleosporaceae</taxon>
        <taxon>Bipolaris</taxon>
    </lineage>
</organism>
<evidence type="ECO:0000313" key="2">
    <source>
        <dbReference type="EMBL" id="EUN27730.1"/>
    </source>
</evidence>
<protein>
    <submittedName>
        <fullName evidence="2">Uncharacterized protein</fullName>
    </submittedName>
</protein>
<feature type="region of interest" description="Disordered" evidence="1">
    <location>
        <begin position="202"/>
        <end position="222"/>
    </location>
</feature>
<gene>
    <name evidence="2" type="ORF">COCVIDRAFT_97396</name>
</gene>
<proteinExistence type="predicted"/>
<feature type="region of interest" description="Disordered" evidence="1">
    <location>
        <begin position="338"/>
        <end position="364"/>
    </location>
</feature>
<dbReference type="HOGENOM" id="CLU_042325_0_0_1"/>
<evidence type="ECO:0000313" key="3">
    <source>
        <dbReference type="Proteomes" id="UP000054337"/>
    </source>
</evidence>
<feature type="compositionally biased region" description="Acidic residues" evidence="1">
    <location>
        <begin position="136"/>
        <end position="149"/>
    </location>
</feature>
<reference evidence="2 3" key="1">
    <citation type="journal article" date="2013" name="PLoS Genet.">
        <title>Comparative genome structure, secondary metabolite, and effector coding capacity across Cochliobolus pathogens.</title>
        <authorList>
            <person name="Condon B.J."/>
            <person name="Leng Y."/>
            <person name="Wu D."/>
            <person name="Bushley K.E."/>
            <person name="Ohm R.A."/>
            <person name="Otillar R."/>
            <person name="Martin J."/>
            <person name="Schackwitz W."/>
            <person name="Grimwood J."/>
            <person name="MohdZainudin N."/>
            <person name="Xue C."/>
            <person name="Wang R."/>
            <person name="Manning V.A."/>
            <person name="Dhillon B."/>
            <person name="Tu Z.J."/>
            <person name="Steffenson B.J."/>
            <person name="Salamov A."/>
            <person name="Sun H."/>
            <person name="Lowry S."/>
            <person name="LaButti K."/>
            <person name="Han J."/>
            <person name="Copeland A."/>
            <person name="Lindquist E."/>
            <person name="Barry K."/>
            <person name="Schmutz J."/>
            <person name="Baker S.E."/>
            <person name="Ciuffetti L.M."/>
            <person name="Grigoriev I.V."/>
            <person name="Zhong S."/>
            <person name="Turgeon B.G."/>
        </authorList>
    </citation>
    <scope>NUCLEOTIDE SEQUENCE [LARGE SCALE GENOMIC DNA]</scope>
    <source>
        <strain evidence="2 3">FI3</strain>
    </source>
</reference>
<sequence>MARSIDYSDFIEVSDEEAMTHLEDEGSEEIAESIENPQRATSSDLSSEITASGPDEDKSAGAEESHPLPPTSSAPTSSYSLRSRNKSRLVYDAKYHPMDNAIRPTQAARRRSAYGEKEVCVDADDESEDSAAVYTDAEESSDEHSEAEEEPKHGAKTKKRKITRSRLLSVETTRRSPRKVSGPKISYDMNVHPQDEFLAMTSEEEEIVPRKKRKRSHVVDNTDSDDGIVVFKPTQRKYADYVENSTSDEMEFDSGSTIPRIEMGSDSITIAESSITSPVAANPQNCIKRRDSIDSLHLSPGKRCFRHDKDAWPVSSGQPFTIFNEKLADQLAREAHTASPLNYEHDDKENATDNDNIDMDPLSSANAGVSIIPEAQYRPTSEDCELSNHRALISYALYDDPHPQTYGLDGTHGIGSEEMKVFSQSMSILASGRGLPHGKSEE</sequence>
<dbReference type="GeneID" id="26260399"/>
<dbReference type="OrthoDB" id="5430111at2759"/>
<accession>W7ENZ3</accession>
<keyword evidence="3" id="KW-1185">Reference proteome</keyword>
<evidence type="ECO:0000256" key="1">
    <source>
        <dbReference type="SAM" id="MobiDB-lite"/>
    </source>
</evidence>
<feature type="compositionally biased region" description="Polar residues" evidence="1">
    <location>
        <begin position="35"/>
        <end position="50"/>
    </location>
</feature>
<feature type="compositionally biased region" description="Basic residues" evidence="1">
    <location>
        <begin position="154"/>
        <end position="164"/>
    </location>
</feature>
<dbReference type="Proteomes" id="UP000054337">
    <property type="component" value="Unassembled WGS sequence"/>
</dbReference>
<dbReference type="AlphaFoldDB" id="W7ENZ3"/>
<feature type="compositionally biased region" description="Low complexity" evidence="1">
    <location>
        <begin position="73"/>
        <end position="82"/>
    </location>
</feature>
<dbReference type="EMBL" id="KI968727">
    <property type="protein sequence ID" value="EUN27730.1"/>
    <property type="molecule type" value="Genomic_DNA"/>
</dbReference>
<name>W7ENZ3_BIPV3</name>
<dbReference type="RefSeq" id="XP_014557322.1">
    <property type="nucleotide sequence ID" value="XM_014701836.1"/>
</dbReference>